<accession>A0A5B7JKN7</accession>
<evidence type="ECO:0000313" key="2">
    <source>
        <dbReference type="EMBL" id="MPC94973.1"/>
    </source>
</evidence>
<gene>
    <name evidence="2" type="ORF">E2C01_090165</name>
</gene>
<name>A0A5B7JKN7_PORTR</name>
<organism evidence="2 3">
    <name type="scientific">Portunus trituberculatus</name>
    <name type="common">Swimming crab</name>
    <name type="synonym">Neptunus trituberculatus</name>
    <dbReference type="NCBI Taxonomy" id="210409"/>
    <lineage>
        <taxon>Eukaryota</taxon>
        <taxon>Metazoa</taxon>
        <taxon>Ecdysozoa</taxon>
        <taxon>Arthropoda</taxon>
        <taxon>Crustacea</taxon>
        <taxon>Multicrustacea</taxon>
        <taxon>Malacostraca</taxon>
        <taxon>Eumalacostraca</taxon>
        <taxon>Eucarida</taxon>
        <taxon>Decapoda</taxon>
        <taxon>Pleocyemata</taxon>
        <taxon>Brachyura</taxon>
        <taxon>Eubrachyura</taxon>
        <taxon>Portunoidea</taxon>
        <taxon>Portunidae</taxon>
        <taxon>Portuninae</taxon>
        <taxon>Portunus</taxon>
    </lineage>
</organism>
<dbReference type="AlphaFoldDB" id="A0A5B7JKN7"/>
<feature type="compositionally biased region" description="Low complexity" evidence="1">
    <location>
        <begin position="69"/>
        <end position="84"/>
    </location>
</feature>
<comment type="caution">
    <text evidence="2">The sequence shown here is derived from an EMBL/GenBank/DDBJ whole genome shotgun (WGS) entry which is preliminary data.</text>
</comment>
<feature type="region of interest" description="Disordered" evidence="1">
    <location>
        <begin position="57"/>
        <end position="91"/>
    </location>
</feature>
<reference evidence="2 3" key="1">
    <citation type="submission" date="2019-05" db="EMBL/GenBank/DDBJ databases">
        <title>Another draft genome of Portunus trituberculatus and its Hox gene families provides insights of decapod evolution.</title>
        <authorList>
            <person name="Jeong J.-H."/>
            <person name="Song I."/>
            <person name="Kim S."/>
            <person name="Choi T."/>
            <person name="Kim D."/>
            <person name="Ryu S."/>
            <person name="Kim W."/>
        </authorList>
    </citation>
    <scope>NUCLEOTIDE SEQUENCE [LARGE SCALE GENOMIC DNA]</scope>
    <source>
        <tissue evidence="2">Muscle</tissue>
    </source>
</reference>
<evidence type="ECO:0000256" key="1">
    <source>
        <dbReference type="SAM" id="MobiDB-lite"/>
    </source>
</evidence>
<dbReference type="Proteomes" id="UP000324222">
    <property type="component" value="Unassembled WGS sequence"/>
</dbReference>
<dbReference type="EMBL" id="VSRR010100498">
    <property type="protein sequence ID" value="MPC94973.1"/>
    <property type="molecule type" value="Genomic_DNA"/>
</dbReference>
<protein>
    <submittedName>
        <fullName evidence="2">Uncharacterized protein</fullName>
    </submittedName>
</protein>
<sequence>MPAGHCTDRSVGRLAVNVIRNTSFHVAGGLNTGTSRHCSLHVRYSDVSSRHNTQISSSHLVLSSFPPDTVTTTTTTTAAATTTTNQRKEIG</sequence>
<proteinExistence type="predicted"/>
<evidence type="ECO:0000313" key="3">
    <source>
        <dbReference type="Proteomes" id="UP000324222"/>
    </source>
</evidence>
<keyword evidence="3" id="KW-1185">Reference proteome</keyword>